<keyword evidence="3" id="KW-0238">DNA-binding</keyword>
<dbReference type="InterPro" id="IPR000055">
    <property type="entry name" value="Restrct_endonuc_typeI_TRD"/>
</dbReference>
<dbReference type="CDD" id="cd17254">
    <property type="entry name" value="RMtype1_S_FclI-TRD1-CR1_like"/>
    <property type="match status" value="1"/>
</dbReference>
<evidence type="ECO:0000256" key="2">
    <source>
        <dbReference type="ARBA" id="ARBA00022747"/>
    </source>
</evidence>
<dbReference type="Proteomes" id="UP000072605">
    <property type="component" value="Unassembled WGS sequence"/>
</dbReference>
<evidence type="ECO:0000259" key="4">
    <source>
        <dbReference type="Pfam" id="PF01420"/>
    </source>
</evidence>
<keyword evidence="2" id="KW-0680">Restriction system</keyword>
<comment type="caution">
    <text evidence="5">The sequence shown here is derived from an EMBL/GenBank/DDBJ whole genome shotgun (WGS) entry which is preliminary data.</text>
</comment>
<reference evidence="5 6" key="1">
    <citation type="journal article" date="2016" name="Front. Microbiol.">
        <title>Genomic Resource of Rice Seed Associated Bacteria.</title>
        <authorList>
            <person name="Midha S."/>
            <person name="Bansal K."/>
            <person name="Sharma S."/>
            <person name="Kumar N."/>
            <person name="Patil P.P."/>
            <person name="Chaudhry V."/>
            <person name="Patil P.B."/>
        </authorList>
    </citation>
    <scope>NUCLEOTIDE SEQUENCE [LARGE SCALE GENOMIC DNA]</scope>
    <source>
        <strain evidence="5 6">RSA11</strain>
    </source>
</reference>
<dbReference type="RefSeq" id="WP_058713951.1">
    <property type="nucleotide sequence ID" value="NZ_LDQV01000031.1"/>
</dbReference>
<dbReference type="Pfam" id="PF01420">
    <property type="entry name" value="Methylase_S"/>
    <property type="match status" value="2"/>
</dbReference>
<dbReference type="EMBL" id="LDQV01000031">
    <property type="protein sequence ID" value="KTR25783.1"/>
    <property type="molecule type" value="Genomic_DNA"/>
</dbReference>
<dbReference type="InterPro" id="IPR044946">
    <property type="entry name" value="Restrct_endonuc_typeI_TRD_sf"/>
</dbReference>
<evidence type="ECO:0000256" key="1">
    <source>
        <dbReference type="ARBA" id="ARBA00010923"/>
    </source>
</evidence>
<evidence type="ECO:0000313" key="5">
    <source>
        <dbReference type="EMBL" id="KTR25783.1"/>
    </source>
</evidence>
<dbReference type="SUPFAM" id="SSF116734">
    <property type="entry name" value="DNA methylase specificity domain"/>
    <property type="match status" value="2"/>
</dbReference>
<dbReference type="AlphaFoldDB" id="A0AAW3M9L8"/>
<sequence>MEFKRLGDIATFINGYAFKPEQWGNEGLPIIRIQNLTNSSKEINYYNGNINEKYLVKKGDILIAWSASLGVHEWYGEDAALNQHIFKVVFDKITIDKKYFKYMVSVALNTALKYLHGSTMKHLTKKYFDDIKIPVPSYAQQLKIRKTLDSSYSLIINRQSQIAALDELKKSVFLEMFGNPSSNKHNYPIKPLVYFYKDSKEAVKCGPFGSALKKDEYTNSGIPVWNMDNISKKNEFIDQPNLFVSNEKAVKLQNYNVRNGDIIISRAGTVGKMAVVNSNYEESLISTNLIRLRLNSQLKPEFLVWLIKIFGDRVCRMRTGSDGAFTHMNTSVLNSIQFPYPPVEEQEKFIDFLGVINKQKQKMLDALQIQEELYQSLLQKAFKGALFQEKV</sequence>
<organism evidence="5 6">
    <name type="scientific">Exiguobacterium indicum</name>
    <dbReference type="NCBI Taxonomy" id="296995"/>
    <lineage>
        <taxon>Bacteria</taxon>
        <taxon>Bacillati</taxon>
        <taxon>Bacillota</taxon>
        <taxon>Bacilli</taxon>
        <taxon>Bacillales</taxon>
        <taxon>Bacillales Family XII. Incertae Sedis</taxon>
        <taxon>Exiguobacterium</taxon>
    </lineage>
</organism>
<dbReference type="Gene3D" id="3.90.220.20">
    <property type="entry name" value="DNA methylase specificity domains"/>
    <property type="match status" value="2"/>
</dbReference>
<gene>
    <name evidence="5" type="ORF">RSA11_13650</name>
</gene>
<dbReference type="GO" id="GO:0009307">
    <property type="term" value="P:DNA restriction-modification system"/>
    <property type="evidence" value="ECO:0007669"/>
    <property type="project" value="UniProtKB-KW"/>
</dbReference>
<protein>
    <recommendedName>
        <fullName evidence="4">Type I restriction modification DNA specificity domain-containing protein</fullName>
    </recommendedName>
</protein>
<dbReference type="PANTHER" id="PTHR30408:SF12">
    <property type="entry name" value="TYPE I RESTRICTION ENZYME MJAVIII SPECIFICITY SUBUNIT"/>
    <property type="match status" value="1"/>
</dbReference>
<dbReference type="PANTHER" id="PTHR30408">
    <property type="entry name" value="TYPE-1 RESTRICTION ENZYME ECOKI SPECIFICITY PROTEIN"/>
    <property type="match status" value="1"/>
</dbReference>
<feature type="domain" description="Type I restriction modification DNA specificity" evidence="4">
    <location>
        <begin position="1"/>
        <end position="156"/>
    </location>
</feature>
<dbReference type="InterPro" id="IPR052021">
    <property type="entry name" value="Type-I_RS_S_subunit"/>
</dbReference>
<evidence type="ECO:0000256" key="3">
    <source>
        <dbReference type="ARBA" id="ARBA00023125"/>
    </source>
</evidence>
<dbReference type="GO" id="GO:0003677">
    <property type="term" value="F:DNA binding"/>
    <property type="evidence" value="ECO:0007669"/>
    <property type="project" value="UniProtKB-KW"/>
</dbReference>
<name>A0AAW3M9L8_9BACL</name>
<comment type="similarity">
    <text evidence="1">Belongs to the type-I restriction system S methylase family.</text>
</comment>
<proteinExistence type="inferred from homology"/>
<evidence type="ECO:0000313" key="6">
    <source>
        <dbReference type="Proteomes" id="UP000072605"/>
    </source>
</evidence>
<feature type="domain" description="Type I restriction modification DNA specificity" evidence="4">
    <location>
        <begin position="211"/>
        <end position="358"/>
    </location>
</feature>
<accession>A0AAW3M9L8</accession>